<keyword evidence="2 6" id="KW-0031">Aminopeptidase</keyword>
<dbReference type="InParanoid" id="A0A165BF02"/>
<dbReference type="FunCoup" id="A0A165BF02">
    <property type="interactions" value="405"/>
</dbReference>
<dbReference type="RefSeq" id="XP_040758656.1">
    <property type="nucleotide sequence ID" value="XM_040902800.1"/>
</dbReference>
<dbReference type="Proteomes" id="UP000076871">
    <property type="component" value="Unassembled WGS sequence"/>
</dbReference>
<evidence type="ECO:0000259" key="5">
    <source>
        <dbReference type="PROSITE" id="PS00631"/>
    </source>
</evidence>
<evidence type="ECO:0000313" key="6">
    <source>
        <dbReference type="EMBL" id="KZT00916.1"/>
    </source>
</evidence>
<dbReference type="InterPro" id="IPR011356">
    <property type="entry name" value="Leucine_aapep/pepB"/>
</dbReference>
<dbReference type="PANTHER" id="PTHR11963">
    <property type="entry name" value="LEUCINE AMINOPEPTIDASE-RELATED"/>
    <property type="match status" value="1"/>
</dbReference>
<reference evidence="6 7" key="1">
    <citation type="journal article" date="2016" name="Mol. Biol. Evol.">
        <title>Comparative Genomics of Early-Diverging Mushroom-Forming Fungi Provides Insights into the Origins of Lignocellulose Decay Capabilities.</title>
        <authorList>
            <person name="Nagy L.G."/>
            <person name="Riley R."/>
            <person name="Tritt A."/>
            <person name="Adam C."/>
            <person name="Daum C."/>
            <person name="Floudas D."/>
            <person name="Sun H."/>
            <person name="Yadav J.S."/>
            <person name="Pangilinan J."/>
            <person name="Larsson K.H."/>
            <person name="Matsuura K."/>
            <person name="Barry K."/>
            <person name="Labutti K."/>
            <person name="Kuo R."/>
            <person name="Ohm R.A."/>
            <person name="Bhattacharya S.S."/>
            <person name="Shirouzu T."/>
            <person name="Yoshinaga Y."/>
            <person name="Martin F.M."/>
            <person name="Grigoriev I.V."/>
            <person name="Hibbett D.S."/>
        </authorList>
    </citation>
    <scope>NUCLEOTIDE SEQUENCE [LARGE SCALE GENOMIC DNA]</scope>
    <source>
        <strain evidence="6 7">93-53</strain>
    </source>
</reference>
<evidence type="ECO:0000256" key="3">
    <source>
        <dbReference type="ARBA" id="ARBA00022670"/>
    </source>
</evidence>
<accession>A0A165BF02</accession>
<evidence type="ECO:0000256" key="1">
    <source>
        <dbReference type="ARBA" id="ARBA00009528"/>
    </source>
</evidence>
<dbReference type="AlphaFoldDB" id="A0A165BF02"/>
<dbReference type="Gene3D" id="3.40.630.10">
    <property type="entry name" value="Zn peptidases"/>
    <property type="match status" value="1"/>
</dbReference>
<evidence type="ECO:0000256" key="2">
    <source>
        <dbReference type="ARBA" id="ARBA00022438"/>
    </source>
</evidence>
<proteinExistence type="inferred from homology"/>
<keyword evidence="7" id="KW-1185">Reference proteome</keyword>
<dbReference type="PRINTS" id="PR00481">
    <property type="entry name" value="LAMNOPPTDASE"/>
</dbReference>
<dbReference type="STRING" id="1314785.A0A165BF02"/>
<protein>
    <submittedName>
        <fullName evidence="6">Leucine aminopeptidase</fullName>
    </submittedName>
</protein>
<dbReference type="InterPro" id="IPR043472">
    <property type="entry name" value="Macro_dom-like"/>
</dbReference>
<dbReference type="PROSITE" id="PS00631">
    <property type="entry name" value="CYTOSOL_AP"/>
    <property type="match status" value="1"/>
</dbReference>
<dbReference type="GO" id="GO:0005737">
    <property type="term" value="C:cytoplasm"/>
    <property type="evidence" value="ECO:0007669"/>
    <property type="project" value="InterPro"/>
</dbReference>
<gene>
    <name evidence="6" type="ORF">LAESUDRAFT_523151</name>
</gene>
<dbReference type="CDD" id="cd00433">
    <property type="entry name" value="Peptidase_M17"/>
    <property type="match status" value="1"/>
</dbReference>
<dbReference type="InterPro" id="IPR000819">
    <property type="entry name" value="Peptidase_M17_C"/>
</dbReference>
<organism evidence="6 7">
    <name type="scientific">Laetiporus sulphureus 93-53</name>
    <dbReference type="NCBI Taxonomy" id="1314785"/>
    <lineage>
        <taxon>Eukaryota</taxon>
        <taxon>Fungi</taxon>
        <taxon>Dikarya</taxon>
        <taxon>Basidiomycota</taxon>
        <taxon>Agaricomycotina</taxon>
        <taxon>Agaricomycetes</taxon>
        <taxon>Polyporales</taxon>
        <taxon>Laetiporus</taxon>
    </lineage>
</organism>
<name>A0A165BF02_9APHY</name>
<feature type="domain" description="Cytosol aminopeptidase" evidence="5">
    <location>
        <begin position="356"/>
        <end position="363"/>
    </location>
</feature>
<evidence type="ECO:0000256" key="4">
    <source>
        <dbReference type="ARBA" id="ARBA00022801"/>
    </source>
</evidence>
<dbReference type="Pfam" id="PF00883">
    <property type="entry name" value="Peptidase_M17"/>
    <property type="match status" value="1"/>
</dbReference>
<evidence type="ECO:0000313" key="7">
    <source>
        <dbReference type="Proteomes" id="UP000076871"/>
    </source>
</evidence>
<dbReference type="SUPFAM" id="SSF53187">
    <property type="entry name" value="Zn-dependent exopeptidases"/>
    <property type="match status" value="1"/>
</dbReference>
<dbReference type="SUPFAM" id="SSF52949">
    <property type="entry name" value="Macro domain-like"/>
    <property type="match status" value="1"/>
</dbReference>
<dbReference type="PANTHER" id="PTHR11963:SF23">
    <property type="entry name" value="CYTOSOL AMINOPEPTIDASE"/>
    <property type="match status" value="1"/>
</dbReference>
<dbReference type="GeneID" id="63819831"/>
<dbReference type="OrthoDB" id="412814at2759"/>
<keyword evidence="4" id="KW-0378">Hydrolase</keyword>
<comment type="similarity">
    <text evidence="1">Belongs to the peptidase M17 family.</text>
</comment>
<dbReference type="GO" id="GO:0070006">
    <property type="term" value="F:metalloaminopeptidase activity"/>
    <property type="evidence" value="ECO:0007669"/>
    <property type="project" value="InterPro"/>
</dbReference>
<dbReference type="EMBL" id="KV427674">
    <property type="protein sequence ID" value="KZT00916.1"/>
    <property type="molecule type" value="Genomic_DNA"/>
</dbReference>
<dbReference type="GO" id="GO:0006508">
    <property type="term" value="P:proteolysis"/>
    <property type="evidence" value="ECO:0007669"/>
    <property type="project" value="UniProtKB-KW"/>
</dbReference>
<keyword evidence="3" id="KW-0645">Protease</keyword>
<sequence length="516" mass="55151">MLARPALRLLRPPSRPSLFHVASPRQSIFLLPIDPSAPTAVHAVPNLDVARLWDSAPASKRPAKAGTTRIFYATPGADASNITALISLGENFVAKPESEKRELVRKAVGSAVKQVKALGDGVDEQDVLVDAAADPHAAAVAANLALYDFSLKTEPPSRFAPSLKDPIPERLTFQPISPSEEWNRGVVYAQAQNLARTLSELPGNMMTPTLFTERIKSEFAGLPNVEITMRDEAWAAERGMRSFLSVSKGSSEPAKFLEIHYTGAAKDIHPLMFVGKGVTFDSGGISLKPAAGMKLMRGDMGGAAAVCAAALAVARLQFPINLVVLSPLTENLPGPSANKPGDIVYAMNGKSVEIDNTDAEGRLVLADALYYGSTMFKPHSIVDVATLTGAMNVALGGIFTGVFTNSDELWHALDKAGAVEHDRFWRMPLDDEYGQQIKSSNADLCNSGGRAAGSCTAALFLKAFVEGAESADTVRWAHLDIAGTMESNRGSAYMEKGLTGRPTRALIELARQSPQW</sequence>
<dbReference type="Gene3D" id="3.40.220.10">
    <property type="entry name" value="Leucine Aminopeptidase, subunit E, domain 1"/>
    <property type="match status" value="1"/>
</dbReference>
<dbReference type="GO" id="GO:0030145">
    <property type="term" value="F:manganese ion binding"/>
    <property type="evidence" value="ECO:0007669"/>
    <property type="project" value="InterPro"/>
</dbReference>